<feature type="region of interest" description="Disordered" evidence="1">
    <location>
        <begin position="47"/>
        <end position="68"/>
    </location>
</feature>
<organism evidence="2 3">
    <name type="scientific">Genlisea aurea</name>
    <dbReference type="NCBI Taxonomy" id="192259"/>
    <lineage>
        <taxon>Eukaryota</taxon>
        <taxon>Viridiplantae</taxon>
        <taxon>Streptophyta</taxon>
        <taxon>Embryophyta</taxon>
        <taxon>Tracheophyta</taxon>
        <taxon>Spermatophyta</taxon>
        <taxon>Magnoliopsida</taxon>
        <taxon>eudicotyledons</taxon>
        <taxon>Gunneridae</taxon>
        <taxon>Pentapetalae</taxon>
        <taxon>asterids</taxon>
        <taxon>lamiids</taxon>
        <taxon>Lamiales</taxon>
        <taxon>Lentibulariaceae</taxon>
        <taxon>Genlisea</taxon>
    </lineage>
</organism>
<accession>S8C3P8</accession>
<name>S8C3P8_9LAMI</name>
<keyword evidence="3" id="KW-1185">Reference proteome</keyword>
<feature type="compositionally biased region" description="Gly residues" evidence="1">
    <location>
        <begin position="55"/>
        <end position="65"/>
    </location>
</feature>
<evidence type="ECO:0000256" key="1">
    <source>
        <dbReference type="SAM" id="MobiDB-lite"/>
    </source>
</evidence>
<gene>
    <name evidence="2" type="ORF">M569_15806</name>
</gene>
<evidence type="ECO:0000313" key="3">
    <source>
        <dbReference type="Proteomes" id="UP000015453"/>
    </source>
</evidence>
<reference evidence="2 3" key="1">
    <citation type="journal article" date="2013" name="BMC Genomics">
        <title>The miniature genome of a carnivorous plant Genlisea aurea contains a low number of genes and short non-coding sequences.</title>
        <authorList>
            <person name="Leushkin E.V."/>
            <person name="Sutormin R.A."/>
            <person name="Nabieva E.R."/>
            <person name="Penin A.A."/>
            <person name="Kondrashov A.S."/>
            <person name="Logacheva M.D."/>
        </authorList>
    </citation>
    <scope>NUCLEOTIDE SEQUENCE [LARGE SCALE GENOMIC DNA]</scope>
</reference>
<dbReference type="Proteomes" id="UP000015453">
    <property type="component" value="Unassembled WGS sequence"/>
</dbReference>
<evidence type="ECO:0000313" key="2">
    <source>
        <dbReference type="EMBL" id="EPS59006.1"/>
    </source>
</evidence>
<comment type="caution">
    <text evidence="2">The sequence shown here is derived from an EMBL/GenBank/DDBJ whole genome shotgun (WGS) entry which is preliminary data.</text>
</comment>
<dbReference type="AlphaFoldDB" id="S8C3P8"/>
<dbReference type="EMBL" id="AUSU01008719">
    <property type="protein sequence ID" value="EPS59006.1"/>
    <property type="molecule type" value="Genomic_DNA"/>
</dbReference>
<protein>
    <submittedName>
        <fullName evidence="2">Uncharacterized protein</fullName>
    </submittedName>
</protein>
<proteinExistence type="predicted"/>
<sequence>MSKRIVPGRITGEKVSIQRSAIIIPSVLRGPSRIEGERSRIRKRRGIDSVRNNSVGGGYGNGGTGAIDDFQRCVV</sequence>